<evidence type="ECO:0000259" key="2">
    <source>
        <dbReference type="PROSITE" id="PS51648"/>
    </source>
</evidence>
<sequence>MTTPPTTCYVYKSLRKRDTYVYLRERDGFSVLPQDLAAALGELAFVLELRLTPERKLARELAPVVLEHLAERGFHLQLPPVDPLLE</sequence>
<dbReference type="RefSeq" id="WP_380018513.1">
    <property type="nucleotide sequence ID" value="NZ_JBHSHD010000002.1"/>
</dbReference>
<dbReference type="PROSITE" id="PS51648">
    <property type="entry name" value="YCGL"/>
    <property type="match status" value="1"/>
</dbReference>
<organism evidence="3 4">
    <name type="scientific">Dokdonella ginsengisoli</name>
    <dbReference type="NCBI Taxonomy" id="363846"/>
    <lineage>
        <taxon>Bacteria</taxon>
        <taxon>Pseudomonadati</taxon>
        <taxon>Pseudomonadota</taxon>
        <taxon>Gammaproteobacteria</taxon>
        <taxon>Lysobacterales</taxon>
        <taxon>Rhodanobacteraceae</taxon>
        <taxon>Dokdonella</taxon>
    </lineage>
</organism>
<proteinExistence type="inferred from homology"/>
<dbReference type="Gene3D" id="3.10.510.20">
    <property type="entry name" value="YcgL domain"/>
    <property type="match status" value="1"/>
</dbReference>
<dbReference type="Pfam" id="PF05166">
    <property type="entry name" value="YcgL"/>
    <property type="match status" value="1"/>
</dbReference>
<protein>
    <recommendedName>
        <fullName evidence="1">YcgL domain-containing protein ACFO6Q_00485</fullName>
    </recommendedName>
</protein>
<evidence type="ECO:0000313" key="4">
    <source>
        <dbReference type="Proteomes" id="UP001595886"/>
    </source>
</evidence>
<evidence type="ECO:0000256" key="1">
    <source>
        <dbReference type="HAMAP-Rule" id="MF_01866"/>
    </source>
</evidence>
<dbReference type="EMBL" id="JBHSHD010000002">
    <property type="protein sequence ID" value="MFC4818782.1"/>
    <property type="molecule type" value="Genomic_DNA"/>
</dbReference>
<dbReference type="HAMAP" id="MF_01866">
    <property type="entry name" value="UPF0745"/>
    <property type="match status" value="1"/>
</dbReference>
<evidence type="ECO:0000313" key="3">
    <source>
        <dbReference type="EMBL" id="MFC4818782.1"/>
    </source>
</evidence>
<dbReference type="Proteomes" id="UP001595886">
    <property type="component" value="Unassembled WGS sequence"/>
</dbReference>
<feature type="domain" description="YcgL" evidence="2">
    <location>
        <begin position="6"/>
        <end position="86"/>
    </location>
</feature>
<dbReference type="PANTHER" id="PTHR38109:SF1">
    <property type="entry name" value="PROTEIN YCGL"/>
    <property type="match status" value="1"/>
</dbReference>
<keyword evidence="4" id="KW-1185">Reference proteome</keyword>
<dbReference type="SUPFAM" id="SSF160191">
    <property type="entry name" value="YcgL-like"/>
    <property type="match status" value="1"/>
</dbReference>
<name>A0ABV9QPS7_9GAMM</name>
<reference evidence="4" key="1">
    <citation type="journal article" date="2019" name="Int. J. Syst. Evol. Microbiol.">
        <title>The Global Catalogue of Microorganisms (GCM) 10K type strain sequencing project: providing services to taxonomists for standard genome sequencing and annotation.</title>
        <authorList>
            <consortium name="The Broad Institute Genomics Platform"/>
            <consortium name="The Broad Institute Genome Sequencing Center for Infectious Disease"/>
            <person name="Wu L."/>
            <person name="Ma J."/>
        </authorList>
    </citation>
    <scope>NUCLEOTIDE SEQUENCE [LARGE SCALE GENOMIC DNA]</scope>
    <source>
        <strain evidence="4">CCUG 30340</strain>
    </source>
</reference>
<comment type="caution">
    <text evidence="3">The sequence shown here is derived from an EMBL/GenBank/DDBJ whole genome shotgun (WGS) entry which is preliminary data.</text>
</comment>
<accession>A0ABV9QPS7</accession>
<dbReference type="InterPro" id="IPR038068">
    <property type="entry name" value="YcgL-like_sf"/>
</dbReference>
<dbReference type="PANTHER" id="PTHR38109">
    <property type="entry name" value="PROTEIN YCGL"/>
    <property type="match status" value="1"/>
</dbReference>
<gene>
    <name evidence="3" type="ORF">ACFO6Q_00485</name>
</gene>
<dbReference type="InterPro" id="IPR027354">
    <property type="entry name" value="YcgL_dom"/>
</dbReference>